<evidence type="ECO:0000313" key="4">
    <source>
        <dbReference type="Proteomes" id="UP000305848"/>
    </source>
</evidence>
<organism evidence="3 4">
    <name type="scientific">Ilyomonas limi</name>
    <dbReference type="NCBI Taxonomy" id="2575867"/>
    <lineage>
        <taxon>Bacteria</taxon>
        <taxon>Pseudomonadati</taxon>
        <taxon>Bacteroidota</taxon>
        <taxon>Chitinophagia</taxon>
        <taxon>Chitinophagales</taxon>
        <taxon>Chitinophagaceae</taxon>
        <taxon>Ilyomonas</taxon>
    </lineage>
</organism>
<feature type="transmembrane region" description="Helical" evidence="1">
    <location>
        <begin position="194"/>
        <end position="212"/>
    </location>
</feature>
<feature type="transmembrane region" description="Helical" evidence="1">
    <location>
        <begin position="98"/>
        <end position="118"/>
    </location>
</feature>
<dbReference type="OrthoDB" id="9773582at2"/>
<dbReference type="Gene3D" id="1.20.144.10">
    <property type="entry name" value="Phosphatidic acid phosphatase type 2/haloperoxidase"/>
    <property type="match status" value="1"/>
</dbReference>
<gene>
    <name evidence="3" type="ORF">FC093_00790</name>
</gene>
<evidence type="ECO:0000313" key="3">
    <source>
        <dbReference type="EMBL" id="TKK71593.1"/>
    </source>
</evidence>
<feature type="transmembrane region" description="Helical" evidence="1">
    <location>
        <begin position="138"/>
        <end position="156"/>
    </location>
</feature>
<protein>
    <submittedName>
        <fullName evidence="3">Phosphatase PAP2 family protein</fullName>
    </submittedName>
</protein>
<dbReference type="RefSeq" id="WP_137259833.1">
    <property type="nucleotide sequence ID" value="NZ_SZQL01000001.1"/>
</dbReference>
<keyword evidence="1" id="KW-0472">Membrane</keyword>
<dbReference type="Pfam" id="PF01569">
    <property type="entry name" value="PAP2"/>
    <property type="match status" value="1"/>
</dbReference>
<feature type="transmembrane region" description="Helical" evidence="1">
    <location>
        <begin position="68"/>
        <end position="91"/>
    </location>
</feature>
<comment type="caution">
    <text evidence="3">The sequence shown here is derived from an EMBL/GenBank/DDBJ whole genome shotgun (WGS) entry which is preliminary data.</text>
</comment>
<dbReference type="SUPFAM" id="SSF48317">
    <property type="entry name" value="Acid phosphatase/Vanadium-dependent haloperoxidase"/>
    <property type="match status" value="1"/>
</dbReference>
<accession>A0A4V5UV70</accession>
<dbReference type="PANTHER" id="PTHR14969">
    <property type="entry name" value="SPHINGOSINE-1-PHOSPHATE PHOSPHOHYDROLASE"/>
    <property type="match status" value="1"/>
</dbReference>
<feature type="transmembrane region" description="Helical" evidence="1">
    <location>
        <begin position="12"/>
        <end position="34"/>
    </location>
</feature>
<dbReference type="PANTHER" id="PTHR14969:SF13">
    <property type="entry name" value="AT30094P"/>
    <property type="match status" value="1"/>
</dbReference>
<evidence type="ECO:0000256" key="1">
    <source>
        <dbReference type="SAM" id="Phobius"/>
    </source>
</evidence>
<dbReference type="AlphaFoldDB" id="A0A4V5UV70"/>
<reference evidence="3 4" key="1">
    <citation type="submission" date="2019-05" db="EMBL/GenBank/DDBJ databases">
        <title>Panacibacter sp. strain 17mud1-8 Genome sequencing and assembly.</title>
        <authorList>
            <person name="Chhetri G."/>
        </authorList>
    </citation>
    <scope>NUCLEOTIDE SEQUENCE [LARGE SCALE GENOMIC DNA]</scope>
    <source>
        <strain evidence="3 4">17mud1-8</strain>
    </source>
</reference>
<feature type="transmembrane region" description="Helical" evidence="1">
    <location>
        <begin position="168"/>
        <end position="188"/>
    </location>
</feature>
<feature type="domain" description="Phosphatidic acid phosphatase type 2/haloperoxidase" evidence="2">
    <location>
        <begin position="96"/>
        <end position="209"/>
    </location>
</feature>
<keyword evidence="1" id="KW-0812">Transmembrane</keyword>
<keyword evidence="4" id="KW-1185">Reference proteome</keyword>
<dbReference type="InterPro" id="IPR036938">
    <property type="entry name" value="PAP2/HPO_sf"/>
</dbReference>
<dbReference type="InterPro" id="IPR000326">
    <property type="entry name" value="PAP2/HPO"/>
</dbReference>
<dbReference type="SMART" id="SM00014">
    <property type="entry name" value="acidPPc"/>
    <property type="match status" value="1"/>
</dbReference>
<proteinExistence type="predicted"/>
<dbReference type="Proteomes" id="UP000305848">
    <property type="component" value="Unassembled WGS sequence"/>
</dbReference>
<sequence length="223" mass="25573">MNKRIQWLLQQASLKLLVLAALFLLALFLFAYIAHEAVLEQEDVFDAQVHQFFMQHATPAITGVAQDLTFLGSNLFLLPAYILLIGTLIIFQKKRTALDISTVALSSFLMMQALKQIFQRQRPELPIIKAIHTYSFPSGHSLSAFIFCSILAYLVWKSNWHIVWKWLYTILLLLLAVAIGISRIVLNVHFATDVIAGFCLGIMWVILSFWIIQKINRRRSLQQ</sequence>
<dbReference type="CDD" id="cd03392">
    <property type="entry name" value="PAP2_like_2"/>
    <property type="match status" value="1"/>
</dbReference>
<dbReference type="EMBL" id="SZQL01000001">
    <property type="protein sequence ID" value="TKK71593.1"/>
    <property type="molecule type" value="Genomic_DNA"/>
</dbReference>
<keyword evidence="1" id="KW-1133">Transmembrane helix</keyword>
<name>A0A4V5UV70_9BACT</name>
<evidence type="ECO:0000259" key="2">
    <source>
        <dbReference type="SMART" id="SM00014"/>
    </source>
</evidence>